<feature type="transmembrane region" description="Helical" evidence="7">
    <location>
        <begin position="268"/>
        <end position="287"/>
    </location>
</feature>
<reference evidence="8" key="1">
    <citation type="submission" date="2016-02" db="EMBL/GenBank/DDBJ databases">
        <title>Halorhodospira halochloris DSM-1059 complete genome, version 2.</title>
        <authorList>
            <person name="Tsukatani Y."/>
        </authorList>
    </citation>
    <scope>NUCLEOTIDE SEQUENCE</scope>
    <source>
        <strain evidence="8">DSM 1059</strain>
    </source>
</reference>
<evidence type="ECO:0000313" key="8">
    <source>
        <dbReference type="EMBL" id="BAU56640.1"/>
    </source>
</evidence>
<dbReference type="AlphaFoldDB" id="A0A0X8X6P7"/>
<dbReference type="InterPro" id="IPR000175">
    <property type="entry name" value="Na/ntran_symport"/>
</dbReference>
<feature type="transmembrane region" description="Helical" evidence="7">
    <location>
        <begin position="394"/>
        <end position="415"/>
    </location>
</feature>
<comment type="subcellular location">
    <subcellularLocation>
        <location evidence="1">Membrane</location>
        <topology evidence="1">Multi-pass membrane protein</topology>
    </subcellularLocation>
</comment>
<feature type="transmembrane region" description="Helical" evidence="7">
    <location>
        <begin position="180"/>
        <end position="200"/>
    </location>
</feature>
<feature type="transmembrane region" description="Helical" evidence="7">
    <location>
        <begin position="427"/>
        <end position="448"/>
    </location>
</feature>
<dbReference type="PANTHER" id="PTHR42948">
    <property type="entry name" value="TRANSPORTER"/>
    <property type="match status" value="1"/>
</dbReference>
<name>A0A0X8X6P7_HALHR</name>
<dbReference type="PROSITE" id="PS00610">
    <property type="entry name" value="NA_NEUROTRAN_SYMP_1"/>
    <property type="match status" value="1"/>
</dbReference>
<feature type="transmembrane region" description="Helical" evidence="7">
    <location>
        <begin position="220"/>
        <end position="247"/>
    </location>
</feature>
<feature type="transmembrane region" description="Helical" evidence="7">
    <location>
        <begin position="17"/>
        <end position="34"/>
    </location>
</feature>
<evidence type="ECO:0000313" key="9">
    <source>
        <dbReference type="Proteomes" id="UP000218890"/>
    </source>
</evidence>
<dbReference type="InterPro" id="IPR047218">
    <property type="entry name" value="YocR/YhdH-like"/>
</dbReference>
<evidence type="ECO:0000256" key="6">
    <source>
        <dbReference type="RuleBase" id="RU003732"/>
    </source>
</evidence>
<dbReference type="CDD" id="cd10336">
    <property type="entry name" value="SLC6sbd_Tyt1-Like"/>
    <property type="match status" value="1"/>
</dbReference>
<evidence type="ECO:0000256" key="5">
    <source>
        <dbReference type="ARBA" id="ARBA00023136"/>
    </source>
</evidence>
<dbReference type="GO" id="GO:0015293">
    <property type="term" value="F:symporter activity"/>
    <property type="evidence" value="ECO:0007669"/>
    <property type="project" value="UniProtKB-KW"/>
</dbReference>
<dbReference type="PANTHER" id="PTHR42948:SF1">
    <property type="entry name" value="TRANSPORTER"/>
    <property type="match status" value="1"/>
</dbReference>
<organism evidence="8 9">
    <name type="scientific">Halorhodospira halochloris</name>
    <name type="common">Ectothiorhodospira halochloris</name>
    <dbReference type="NCBI Taxonomy" id="1052"/>
    <lineage>
        <taxon>Bacteria</taxon>
        <taxon>Pseudomonadati</taxon>
        <taxon>Pseudomonadota</taxon>
        <taxon>Gammaproteobacteria</taxon>
        <taxon>Chromatiales</taxon>
        <taxon>Ectothiorhodospiraceae</taxon>
        <taxon>Halorhodospira</taxon>
    </lineage>
</organism>
<feature type="transmembrane region" description="Helical" evidence="7">
    <location>
        <begin position="97"/>
        <end position="116"/>
    </location>
</feature>
<dbReference type="NCBIfam" id="NF037979">
    <property type="entry name" value="Na_transp"/>
    <property type="match status" value="1"/>
</dbReference>
<evidence type="ECO:0000256" key="7">
    <source>
        <dbReference type="SAM" id="Phobius"/>
    </source>
</evidence>
<evidence type="ECO:0000256" key="1">
    <source>
        <dbReference type="ARBA" id="ARBA00004141"/>
    </source>
</evidence>
<proteinExistence type="inferred from homology"/>
<dbReference type="InterPro" id="IPR037272">
    <property type="entry name" value="SNS_sf"/>
</dbReference>
<dbReference type="Pfam" id="PF00209">
    <property type="entry name" value="SNF"/>
    <property type="match status" value="2"/>
</dbReference>
<feature type="transmembrane region" description="Helical" evidence="7">
    <location>
        <begin position="307"/>
        <end position="332"/>
    </location>
</feature>
<dbReference type="KEGG" id="hhk:HH1059_25570"/>
<feature type="transmembrane region" description="Helical" evidence="7">
    <location>
        <begin position="353"/>
        <end position="374"/>
    </location>
</feature>
<dbReference type="PROSITE" id="PS50267">
    <property type="entry name" value="NA_NEUROTRAN_SYMP_3"/>
    <property type="match status" value="1"/>
</dbReference>
<keyword evidence="9" id="KW-1185">Reference proteome</keyword>
<evidence type="ECO:0000256" key="4">
    <source>
        <dbReference type="ARBA" id="ARBA00022989"/>
    </source>
</evidence>
<dbReference type="SUPFAM" id="SSF161070">
    <property type="entry name" value="SNF-like"/>
    <property type="match status" value="1"/>
</dbReference>
<dbReference type="GO" id="GO:0016020">
    <property type="term" value="C:membrane"/>
    <property type="evidence" value="ECO:0007669"/>
    <property type="project" value="UniProtKB-SubCell"/>
</dbReference>
<feature type="transmembrane region" description="Helical" evidence="7">
    <location>
        <begin position="154"/>
        <end position="173"/>
    </location>
</feature>
<accession>A0A0X8X6P7</accession>
<keyword evidence="5 7" id="KW-0472">Membrane</keyword>
<keyword evidence="4 7" id="KW-1133">Transmembrane helix</keyword>
<keyword evidence="3 6" id="KW-0812">Transmembrane</keyword>
<dbReference type="Proteomes" id="UP000218890">
    <property type="component" value="Chromosome"/>
</dbReference>
<keyword evidence="6" id="KW-0769">Symport</keyword>
<gene>
    <name evidence="8" type="ORF">HH1059_25570</name>
</gene>
<feature type="transmembrane region" description="Helical" evidence="7">
    <location>
        <begin position="46"/>
        <end position="70"/>
    </location>
</feature>
<dbReference type="PRINTS" id="PR00176">
    <property type="entry name" value="NANEUSMPORT"/>
</dbReference>
<evidence type="ECO:0000256" key="3">
    <source>
        <dbReference type="ARBA" id="ARBA00022692"/>
    </source>
</evidence>
<keyword evidence="2 6" id="KW-0813">Transport</keyword>
<protein>
    <recommendedName>
        <fullName evidence="6">Transporter</fullName>
    </recommendedName>
</protein>
<comment type="similarity">
    <text evidence="6">Belongs to the sodium:neurotransmitter symporter (SNF) (TC 2.A.22) family.</text>
</comment>
<evidence type="ECO:0000256" key="2">
    <source>
        <dbReference type="ARBA" id="ARBA00022448"/>
    </source>
</evidence>
<sequence length="454" mass="48561">MSLSSQSSIHGEWGSRWAFILAATGSAVGLGNIWRFPYVVGEYGGAAFILVYLGCIVLIGLPVMIAEILLGRSGRQSPINTMRTLPARYGASQAWQILGWLGVVAGFLVLSFYSVVGGWSLAYVPFTAAGNFSGAETAVVEGFFDDLQASPWQLLGWHTLFMALTAFIVVRGVEHGLEKAVRVLMPVLFFLLLVMVGYGMGAGDFAGALEFMFTPDFGALSGEAILVAMGQAFFTLSLGLGAIMAYGSYLSSKYSIPGNSAMIAGADTLIAMIAGLAIFPIILVAGLDMQQGPGLVFVTLSYGFGQMPGGLLFGTAFFLLLSFAALTSAISIMEPATAYLVESRGWRRPAATATVAGAAWFVGIGALLSFNVWAGYELFGLNFMQLTEYLSTSIMLPLGGLLIALFAGWVMPRAFSEKELAFSDQRWYRLWLLLVRYVVPVAIVVVFANTLLNP</sequence>
<dbReference type="EMBL" id="AP017372">
    <property type="protein sequence ID" value="BAU56640.1"/>
    <property type="molecule type" value="Genomic_DNA"/>
</dbReference>